<dbReference type="Proteomes" id="UP000254425">
    <property type="component" value="Chromosome"/>
</dbReference>
<dbReference type="AlphaFoldDB" id="A0A345XW77"/>
<name>A0A345XW77_9ACTN</name>
<evidence type="ECO:0000313" key="2">
    <source>
        <dbReference type="EMBL" id="AXK35893.1"/>
    </source>
</evidence>
<gene>
    <name evidence="2" type="ORF">DVA86_28000</name>
</gene>
<evidence type="ECO:0000256" key="1">
    <source>
        <dbReference type="SAM" id="MobiDB-lite"/>
    </source>
</evidence>
<evidence type="ECO:0008006" key="4">
    <source>
        <dbReference type="Google" id="ProtNLM"/>
    </source>
</evidence>
<organism evidence="2 3">
    <name type="scientific">Streptomyces armeniacus</name>
    <dbReference type="NCBI Taxonomy" id="83291"/>
    <lineage>
        <taxon>Bacteria</taxon>
        <taxon>Bacillati</taxon>
        <taxon>Actinomycetota</taxon>
        <taxon>Actinomycetes</taxon>
        <taxon>Kitasatosporales</taxon>
        <taxon>Streptomycetaceae</taxon>
        <taxon>Streptomyces</taxon>
    </lineage>
</organism>
<protein>
    <recommendedName>
        <fullName evidence="4">Transposase</fullName>
    </recommendedName>
</protein>
<evidence type="ECO:0000313" key="3">
    <source>
        <dbReference type="Proteomes" id="UP000254425"/>
    </source>
</evidence>
<dbReference type="KEGG" id="sarm:DVA86_28000"/>
<sequence length="69" mass="7600">MDPCAPPRTPAHARAGRTDPGRWGRGGGRTRALIRIARTGQRLLALATAIWHNWTTGARSKRSLIAYDH</sequence>
<keyword evidence="3" id="KW-1185">Reference proteome</keyword>
<feature type="region of interest" description="Disordered" evidence="1">
    <location>
        <begin position="1"/>
        <end position="28"/>
    </location>
</feature>
<proteinExistence type="predicted"/>
<accession>A0A345XW77</accession>
<reference evidence="2 3" key="1">
    <citation type="submission" date="2018-07" db="EMBL/GenBank/DDBJ databases">
        <title>Draft genome of the type strain Streptomyces armeniacus ATCC 15676.</title>
        <authorList>
            <person name="Labana P."/>
            <person name="Gosse J.T."/>
            <person name="Boddy C.N."/>
        </authorList>
    </citation>
    <scope>NUCLEOTIDE SEQUENCE [LARGE SCALE GENOMIC DNA]</scope>
    <source>
        <strain evidence="2 3">ATCC 15676</strain>
    </source>
</reference>
<dbReference type="EMBL" id="CP031320">
    <property type="protein sequence ID" value="AXK35893.1"/>
    <property type="molecule type" value="Genomic_DNA"/>
</dbReference>